<evidence type="ECO:0000259" key="3">
    <source>
        <dbReference type="Pfam" id="PF01569"/>
    </source>
</evidence>
<dbReference type="Gene3D" id="1.10.606.10">
    <property type="entry name" value="Vanadium-containing Chloroperoxidase, domain 2"/>
    <property type="match status" value="2"/>
</dbReference>
<dbReference type="EMBL" id="BDSP01000104">
    <property type="protein sequence ID" value="GAX16370.1"/>
    <property type="molecule type" value="Genomic_DNA"/>
</dbReference>
<dbReference type="Proteomes" id="UP000198406">
    <property type="component" value="Unassembled WGS sequence"/>
</dbReference>
<dbReference type="AlphaFoldDB" id="A0A1Z5JQS5"/>
<reference evidence="4 5" key="1">
    <citation type="journal article" date="2015" name="Plant Cell">
        <title>Oil accumulation by the oleaginous diatom Fistulifera solaris as revealed by the genome and transcriptome.</title>
        <authorList>
            <person name="Tanaka T."/>
            <person name="Maeda Y."/>
            <person name="Veluchamy A."/>
            <person name="Tanaka M."/>
            <person name="Abida H."/>
            <person name="Marechal E."/>
            <person name="Bowler C."/>
            <person name="Muto M."/>
            <person name="Sunaga Y."/>
            <person name="Tanaka M."/>
            <person name="Yoshino T."/>
            <person name="Taniguchi T."/>
            <person name="Fukuda Y."/>
            <person name="Nemoto M."/>
            <person name="Matsumoto M."/>
            <person name="Wong P.S."/>
            <person name="Aburatani S."/>
            <person name="Fujibuchi W."/>
        </authorList>
    </citation>
    <scope>NUCLEOTIDE SEQUENCE [LARGE SCALE GENOMIC DNA]</scope>
    <source>
        <strain evidence="4 5">JPCC DA0580</strain>
    </source>
</reference>
<sequence length="503" mass="55950">MSVKQLLVRLIFLTWGISLCLSQSALSSDQASPRILRNHNRGGNNNDNDSGEDTSHRDHRSKPRSHEAKPNTRSGRNTSRGHSATRPSTTRTDSRRSNNRPAENHHRPNDDDDDDDDDSSKPSKAGGHHSGSRKTSRPTPSPETNPPTASRVEEGDLNIRFNKITYPDGEPASLQLPLTMEDYPITAETGAILRTQSLADAVVLEDDFDMLGKDPSRYVNALGGPPTFPNEDPNHPFWDDLEEVVDYQIIRRENGTTPFTLPMIWDGYDINDVADAVHNKYPGGHQATLLGWLYKDGLEVDYDVMPFRSNRDIVSLQFRFAHLNTWAIECVGAVNFCIKWTYGRPRPEEVAYQIATGQITQGVSEELQSKIASMNLENATSFTAYPEGSPSHPAWPAMHSAASAASLWISVVANLTPEQYCEALRVDYAVAYARTVAGVHYPTDNIMGLNLGQMIVAERMPDHFAENFGTDRAKIQAKIDRMRFDWNDFNVDDCSIAGVPIVG</sequence>
<dbReference type="SUPFAM" id="SSF48317">
    <property type="entry name" value="Acid phosphatase/Vanadium-dependent haloperoxidase"/>
    <property type="match status" value="1"/>
</dbReference>
<dbReference type="InterPro" id="IPR036938">
    <property type="entry name" value="PAP2/HPO_sf"/>
</dbReference>
<evidence type="ECO:0000313" key="4">
    <source>
        <dbReference type="EMBL" id="GAX16370.1"/>
    </source>
</evidence>
<dbReference type="GO" id="GO:0004601">
    <property type="term" value="F:peroxidase activity"/>
    <property type="evidence" value="ECO:0007669"/>
    <property type="project" value="InterPro"/>
</dbReference>
<feature type="compositionally biased region" description="Basic residues" evidence="1">
    <location>
        <begin position="126"/>
        <end position="136"/>
    </location>
</feature>
<feature type="signal peptide" evidence="2">
    <location>
        <begin position="1"/>
        <end position="22"/>
    </location>
</feature>
<dbReference type="InterPro" id="IPR016119">
    <property type="entry name" value="Br/Cl_peroxidase_C"/>
</dbReference>
<accession>A0A1Z5JQS5</accession>
<comment type="caution">
    <text evidence="4">The sequence shown here is derived from an EMBL/GenBank/DDBJ whole genome shotgun (WGS) entry which is preliminary data.</text>
</comment>
<evidence type="ECO:0000256" key="2">
    <source>
        <dbReference type="SAM" id="SignalP"/>
    </source>
</evidence>
<dbReference type="Pfam" id="PF01569">
    <property type="entry name" value="PAP2"/>
    <property type="match status" value="1"/>
</dbReference>
<keyword evidence="5" id="KW-1185">Reference proteome</keyword>
<evidence type="ECO:0000256" key="1">
    <source>
        <dbReference type="SAM" id="MobiDB-lite"/>
    </source>
</evidence>
<feature type="compositionally biased region" description="Polar residues" evidence="1">
    <location>
        <begin position="71"/>
        <end position="82"/>
    </location>
</feature>
<evidence type="ECO:0000313" key="5">
    <source>
        <dbReference type="Proteomes" id="UP000198406"/>
    </source>
</evidence>
<organism evidence="4 5">
    <name type="scientific">Fistulifera solaris</name>
    <name type="common">Oleaginous diatom</name>
    <dbReference type="NCBI Taxonomy" id="1519565"/>
    <lineage>
        <taxon>Eukaryota</taxon>
        <taxon>Sar</taxon>
        <taxon>Stramenopiles</taxon>
        <taxon>Ochrophyta</taxon>
        <taxon>Bacillariophyta</taxon>
        <taxon>Bacillariophyceae</taxon>
        <taxon>Bacillariophycidae</taxon>
        <taxon>Naviculales</taxon>
        <taxon>Naviculaceae</taxon>
        <taxon>Fistulifera</taxon>
    </lineage>
</organism>
<protein>
    <recommendedName>
        <fullName evidence="3">Phosphatidic acid phosphatase type 2/haloperoxidase domain-containing protein</fullName>
    </recommendedName>
</protein>
<dbReference type="OrthoDB" id="40260at2759"/>
<feature type="chain" id="PRO_5013165229" description="Phosphatidic acid phosphatase type 2/haloperoxidase domain-containing protein" evidence="2">
    <location>
        <begin position="23"/>
        <end position="503"/>
    </location>
</feature>
<keyword evidence="2" id="KW-0732">Signal</keyword>
<feature type="region of interest" description="Disordered" evidence="1">
    <location>
        <begin position="25"/>
        <end position="156"/>
    </location>
</feature>
<dbReference type="InterPro" id="IPR000326">
    <property type="entry name" value="PAP2/HPO"/>
</dbReference>
<name>A0A1Z5JQS5_FISSO</name>
<feature type="domain" description="Phosphatidic acid phosphatase type 2/haloperoxidase" evidence="3">
    <location>
        <begin position="331"/>
        <end position="457"/>
    </location>
</feature>
<gene>
    <name evidence="4" type="ORF">FisN_27Lh082</name>
</gene>
<proteinExistence type="predicted"/>
<feature type="compositionally biased region" description="Basic and acidic residues" evidence="1">
    <location>
        <begin position="92"/>
        <end position="109"/>
    </location>
</feature>
<dbReference type="InParanoid" id="A0A1Z5JQS5"/>